<keyword evidence="3" id="KW-0808">Transferase</keyword>
<name>A0A975ICP1_9SPIR</name>
<keyword evidence="2" id="KW-0328">Glycosyltransferase</keyword>
<accession>A0A975ICP1</accession>
<dbReference type="GO" id="GO:0016757">
    <property type="term" value="F:glycosyltransferase activity"/>
    <property type="evidence" value="ECO:0007669"/>
    <property type="project" value="UniProtKB-KW"/>
</dbReference>
<evidence type="ECO:0000256" key="2">
    <source>
        <dbReference type="ARBA" id="ARBA00022676"/>
    </source>
</evidence>
<dbReference type="InterPro" id="IPR001173">
    <property type="entry name" value="Glyco_trans_2-like"/>
</dbReference>
<reference evidence="5" key="1">
    <citation type="submission" date="2020-05" db="EMBL/GenBank/DDBJ databases">
        <authorList>
            <person name="Zeng H."/>
            <person name="Chan Y.K."/>
            <person name="Watt R.M."/>
        </authorList>
    </citation>
    <scope>NUCLEOTIDE SEQUENCE</scope>
    <source>
        <strain evidence="5">ATCC 700773</strain>
    </source>
</reference>
<sequence length="265" mass="30802">MSKPLISIIIPVYNAAQYLDDCVSSVLSQTYQNFEIILCDDCSIDNSREVLKKYESNPKCKVLYNEKNMHQAATRNRCIKESSGEYIVMLDSDDVSTPDRIEKLLAAFEDNIDFVGSACFLFDDNGKYGSWHLNITYPQRKDLLKGIPFVHASIMFKREVLNAVDGYRISSETVRGEDYDMIMRMYAAGFQGKNIDDELYGYRVDKNCYARRTFKARIDEIVIRFKGYKANHILFPFGLLYMFKPVPAYFYQLLQINILKQKNYD</sequence>
<gene>
    <name evidence="5" type="ORF">HRI96_03235</name>
</gene>
<dbReference type="PANTHER" id="PTHR43685:SF5">
    <property type="entry name" value="GLYCOSYLTRANSFERASE EPSE-RELATED"/>
    <property type="match status" value="1"/>
</dbReference>
<protein>
    <submittedName>
        <fullName evidence="5">Glycosyltransferase family 2 protein</fullName>
    </submittedName>
</protein>
<dbReference type="PANTHER" id="PTHR43685">
    <property type="entry name" value="GLYCOSYLTRANSFERASE"/>
    <property type="match status" value="1"/>
</dbReference>
<dbReference type="Gene3D" id="3.90.550.10">
    <property type="entry name" value="Spore Coat Polysaccharide Biosynthesis Protein SpsA, Chain A"/>
    <property type="match status" value="1"/>
</dbReference>
<reference evidence="5" key="2">
    <citation type="journal article" date="2021" name="Microbiol. Resour. Announc.">
        <title>Complete Genome Sequences of Three Human Oral Treponema parvum Isolates.</title>
        <authorList>
            <person name="Zeng H."/>
            <person name="Watt R.M."/>
        </authorList>
    </citation>
    <scope>NUCLEOTIDE SEQUENCE</scope>
    <source>
        <strain evidence="5">ATCC 700773</strain>
    </source>
</reference>
<evidence type="ECO:0000313" key="5">
    <source>
        <dbReference type="EMBL" id="QTQ11294.1"/>
    </source>
</evidence>
<proteinExistence type="inferred from homology"/>
<dbReference type="EMBL" id="CP054257">
    <property type="protein sequence ID" value="QTQ11294.1"/>
    <property type="molecule type" value="Genomic_DNA"/>
</dbReference>
<dbReference type="Proteomes" id="UP000671995">
    <property type="component" value="Chromosome"/>
</dbReference>
<feature type="domain" description="Glycosyltransferase 2-like" evidence="4">
    <location>
        <begin position="7"/>
        <end position="161"/>
    </location>
</feature>
<evidence type="ECO:0000256" key="3">
    <source>
        <dbReference type="ARBA" id="ARBA00022679"/>
    </source>
</evidence>
<dbReference type="SUPFAM" id="SSF53448">
    <property type="entry name" value="Nucleotide-diphospho-sugar transferases"/>
    <property type="match status" value="1"/>
</dbReference>
<organism evidence="5 6">
    <name type="scientific">Treponema parvum</name>
    <dbReference type="NCBI Taxonomy" id="138851"/>
    <lineage>
        <taxon>Bacteria</taxon>
        <taxon>Pseudomonadati</taxon>
        <taxon>Spirochaetota</taxon>
        <taxon>Spirochaetia</taxon>
        <taxon>Spirochaetales</taxon>
        <taxon>Treponemataceae</taxon>
        <taxon>Treponema</taxon>
    </lineage>
</organism>
<dbReference type="Pfam" id="PF00535">
    <property type="entry name" value="Glycos_transf_2"/>
    <property type="match status" value="1"/>
</dbReference>
<evidence type="ECO:0000259" key="4">
    <source>
        <dbReference type="Pfam" id="PF00535"/>
    </source>
</evidence>
<dbReference type="RefSeq" id="WP_210118090.1">
    <property type="nucleotide sequence ID" value="NZ_CP054257.1"/>
</dbReference>
<dbReference type="InterPro" id="IPR050834">
    <property type="entry name" value="Glycosyltransf_2"/>
</dbReference>
<dbReference type="AlphaFoldDB" id="A0A975ICP1"/>
<evidence type="ECO:0000313" key="6">
    <source>
        <dbReference type="Proteomes" id="UP000671995"/>
    </source>
</evidence>
<dbReference type="InterPro" id="IPR029044">
    <property type="entry name" value="Nucleotide-diphossugar_trans"/>
</dbReference>
<dbReference type="CDD" id="cd00761">
    <property type="entry name" value="Glyco_tranf_GTA_type"/>
    <property type="match status" value="1"/>
</dbReference>
<evidence type="ECO:0000256" key="1">
    <source>
        <dbReference type="ARBA" id="ARBA00006739"/>
    </source>
</evidence>
<comment type="similarity">
    <text evidence="1">Belongs to the glycosyltransferase 2 family.</text>
</comment>